<evidence type="ECO:0000259" key="5">
    <source>
        <dbReference type="Pfam" id="PF03081"/>
    </source>
</evidence>
<name>B7G2Z1_PHATC</name>
<dbReference type="PaxDb" id="2850-Phatr47327"/>
<comment type="function">
    <text evidence="4">Component of the exocyst complex.</text>
</comment>
<dbReference type="Pfam" id="PF03081">
    <property type="entry name" value="Exo70_C"/>
    <property type="match status" value="1"/>
</dbReference>
<keyword evidence="4" id="KW-0653">Protein transport</keyword>
<evidence type="ECO:0000313" key="6">
    <source>
        <dbReference type="EMBL" id="EEC46739.1"/>
    </source>
</evidence>
<dbReference type="HOGENOM" id="CLU_330544_0_0_1"/>
<comment type="similarity">
    <text evidence="1 4">Belongs to the EXO70 family.</text>
</comment>
<dbReference type="InterPro" id="IPR004140">
    <property type="entry name" value="Exo70"/>
</dbReference>
<dbReference type="KEGG" id="pti:PHATRDRAFT_47327"/>
<protein>
    <recommendedName>
        <fullName evidence="4">Exocyst subunit Exo70 family protein</fullName>
    </recommendedName>
</protein>
<dbReference type="RefSeq" id="XP_002181525.1">
    <property type="nucleotide sequence ID" value="XM_002181489.1"/>
</dbReference>
<organism evidence="6 7">
    <name type="scientific">Phaeodactylum tricornutum (strain CCAP 1055/1)</name>
    <dbReference type="NCBI Taxonomy" id="556484"/>
    <lineage>
        <taxon>Eukaryota</taxon>
        <taxon>Sar</taxon>
        <taxon>Stramenopiles</taxon>
        <taxon>Ochrophyta</taxon>
        <taxon>Bacillariophyta</taxon>
        <taxon>Bacillariophyceae</taxon>
        <taxon>Bacillariophycidae</taxon>
        <taxon>Naviculales</taxon>
        <taxon>Phaeodactylaceae</taxon>
        <taxon>Phaeodactylum</taxon>
    </lineage>
</organism>
<reference evidence="7" key="2">
    <citation type="submission" date="2008-08" db="EMBL/GenBank/DDBJ databases">
        <authorList>
            <consortium name="Diatom Consortium"/>
            <person name="Grigoriev I."/>
            <person name="Grimwood J."/>
            <person name="Kuo A."/>
            <person name="Otillar R.P."/>
            <person name="Salamov A."/>
            <person name="Detter J.C."/>
            <person name="Lindquist E."/>
            <person name="Shapiro H."/>
            <person name="Lucas S."/>
            <person name="Glavina del Rio T."/>
            <person name="Pitluck S."/>
            <person name="Rokhsar D."/>
            <person name="Bowler C."/>
        </authorList>
    </citation>
    <scope>GENOME REANNOTATION</scope>
    <source>
        <strain evidence="7">CCAP 1055/1</strain>
    </source>
</reference>
<dbReference type="GO" id="GO:0015031">
    <property type="term" value="P:protein transport"/>
    <property type="evidence" value="ECO:0007669"/>
    <property type="project" value="UniProtKB-KW"/>
</dbReference>
<reference evidence="6 7" key="1">
    <citation type="journal article" date="2008" name="Nature">
        <title>The Phaeodactylum genome reveals the evolutionary history of diatom genomes.</title>
        <authorList>
            <person name="Bowler C."/>
            <person name="Allen A.E."/>
            <person name="Badger J.H."/>
            <person name="Grimwood J."/>
            <person name="Jabbari K."/>
            <person name="Kuo A."/>
            <person name="Maheswari U."/>
            <person name="Martens C."/>
            <person name="Maumus F."/>
            <person name="Otillar R.P."/>
            <person name="Rayko E."/>
            <person name="Salamov A."/>
            <person name="Vandepoele K."/>
            <person name="Beszteri B."/>
            <person name="Gruber A."/>
            <person name="Heijde M."/>
            <person name="Katinka M."/>
            <person name="Mock T."/>
            <person name="Valentin K."/>
            <person name="Verret F."/>
            <person name="Berges J.A."/>
            <person name="Brownlee C."/>
            <person name="Cadoret J.P."/>
            <person name="Chiovitti A."/>
            <person name="Choi C.J."/>
            <person name="Coesel S."/>
            <person name="De Martino A."/>
            <person name="Detter J.C."/>
            <person name="Durkin C."/>
            <person name="Falciatore A."/>
            <person name="Fournet J."/>
            <person name="Haruta M."/>
            <person name="Huysman M.J."/>
            <person name="Jenkins B.D."/>
            <person name="Jiroutova K."/>
            <person name="Jorgensen R.E."/>
            <person name="Joubert Y."/>
            <person name="Kaplan A."/>
            <person name="Kroger N."/>
            <person name="Kroth P.G."/>
            <person name="La Roche J."/>
            <person name="Lindquist E."/>
            <person name="Lommer M."/>
            <person name="Martin-Jezequel V."/>
            <person name="Lopez P.J."/>
            <person name="Lucas S."/>
            <person name="Mangogna M."/>
            <person name="McGinnis K."/>
            <person name="Medlin L.K."/>
            <person name="Montsant A."/>
            <person name="Oudot-Le Secq M.P."/>
            <person name="Napoli C."/>
            <person name="Obornik M."/>
            <person name="Parker M.S."/>
            <person name="Petit J.L."/>
            <person name="Porcel B.M."/>
            <person name="Poulsen N."/>
            <person name="Robison M."/>
            <person name="Rychlewski L."/>
            <person name="Rynearson T.A."/>
            <person name="Schmutz J."/>
            <person name="Shapiro H."/>
            <person name="Siaut M."/>
            <person name="Stanley M."/>
            <person name="Sussman M.R."/>
            <person name="Taylor A.R."/>
            <person name="Vardi A."/>
            <person name="von Dassow P."/>
            <person name="Vyverman W."/>
            <person name="Willis A."/>
            <person name="Wyrwicz L.S."/>
            <person name="Rokhsar D.S."/>
            <person name="Weissenbach J."/>
            <person name="Armbrust E.V."/>
            <person name="Green B.R."/>
            <person name="Van de Peer Y."/>
            <person name="Grigoriev I.V."/>
        </authorList>
    </citation>
    <scope>NUCLEOTIDE SEQUENCE [LARGE SCALE GENOMIC DNA]</scope>
    <source>
        <strain evidence="6 7">CCAP 1055/1</strain>
    </source>
</reference>
<sequence length="786" mass="88038">MPPSASLPQRRTEQLAKAMATLSKTTRDASQCCSQLNARARQLDNLTSPASDASSMLSRANANLAATLVMIKDAREKFDTVQDVEPAIERLHKIVAEMDEPQKDNSTRVPSRRNLSNRVALTEQDVYAAADSMELLRDTYEYFCLHPSWKSSPSTLAGLERVHQMGLDAMCRLVFLHLRQAGSAVRPQRTTRGVLSSQETASETRRRLTAALQHRDLLKSIGEFEEYQPVEKRQLREMQVIFECLASHGYSVQRASHKREPPGLSQVLGLSAQKIIRTEKVGSGCYSAVTKHNLQTGFPQLDHYARARQQMGYASLDNYYRRLKAERKKKTGEQDEADAAARDAVRCLEHAMILVAGEKHIYRVLVLPSMRRKDDDYDDEEEETLSPFYKKGCAGAYAYIVGAVVDRALDIIEIVFLKEGGIGQMSGSSKSGASLATTVGVLTVELAASAAAAGLRMLDGVRMLGPSLSKLCEVRVNDGETEANSSLAAILCIAIHRTTVKNSAKTLENLAKAIQEDPLKGPLHRPKDASVSTVSSDVVRAIRLISPYVSAYKSISKRRALPWDPNMGEEAGELDSYVRYLVMRLLNSLKGKALNYTRDGRDDSQAKSSLFLINNSFYLLEELGPGSSDQENKNDSEHYTIEGSWFIDKVNKIMESEKSKYLGHWEALNTHLTAVGTTDIEYQKNDENVLSLESGRLIKQRFSGFNEDFERTFALHKKLCVIDNRLRLQLQGDVASLFLPRYRKFYDKYTKLRFSKKHQEEYTKYSPDTIAKMLGELYTSPEPASR</sequence>
<evidence type="ECO:0000313" key="7">
    <source>
        <dbReference type="Proteomes" id="UP000000759"/>
    </source>
</evidence>
<keyword evidence="7" id="KW-1185">Reference proteome</keyword>
<dbReference type="OMA" id="NYRINAP"/>
<gene>
    <name evidence="6" type="ORF">PHATRDRAFT_47327</name>
</gene>
<dbReference type="Proteomes" id="UP000000759">
    <property type="component" value="Chromosome 13"/>
</dbReference>
<feature type="domain" description="Exocyst complex subunit Exo70 C-terminal" evidence="5">
    <location>
        <begin position="492"/>
        <end position="775"/>
    </location>
</feature>
<evidence type="ECO:0000256" key="1">
    <source>
        <dbReference type="ARBA" id="ARBA00006756"/>
    </source>
</evidence>
<evidence type="ECO:0000256" key="3">
    <source>
        <dbReference type="ARBA" id="ARBA00022483"/>
    </source>
</evidence>
<dbReference type="eggNOG" id="KOG2344">
    <property type="taxonomic scope" value="Eukaryota"/>
</dbReference>
<dbReference type="PANTHER" id="PTHR12542">
    <property type="entry name" value="EXOCYST COMPLEX PROTEIN EXO70"/>
    <property type="match status" value="1"/>
</dbReference>
<dbReference type="EMBL" id="CM000615">
    <property type="protein sequence ID" value="EEC46739.1"/>
    <property type="molecule type" value="Genomic_DNA"/>
</dbReference>
<dbReference type="STRING" id="556484.B7G2Z1"/>
<dbReference type="AlphaFoldDB" id="B7G2Z1"/>
<dbReference type="SUPFAM" id="SSF74788">
    <property type="entry name" value="Cullin repeat-like"/>
    <property type="match status" value="1"/>
</dbReference>
<evidence type="ECO:0000256" key="4">
    <source>
        <dbReference type="RuleBase" id="RU365026"/>
    </source>
</evidence>
<dbReference type="InParanoid" id="B7G2Z1"/>
<dbReference type="GO" id="GO:0005546">
    <property type="term" value="F:phosphatidylinositol-4,5-bisphosphate binding"/>
    <property type="evidence" value="ECO:0007669"/>
    <property type="project" value="InterPro"/>
</dbReference>
<dbReference type="PANTHER" id="PTHR12542:SF41">
    <property type="entry name" value="EXOCYST COMPLEX COMPONENT 7"/>
    <property type="match status" value="1"/>
</dbReference>
<dbReference type="InterPro" id="IPR016159">
    <property type="entry name" value="Cullin_repeat-like_dom_sf"/>
</dbReference>
<dbReference type="OrthoDB" id="1922221at2759"/>
<proteinExistence type="inferred from homology"/>
<dbReference type="GO" id="GO:0006887">
    <property type="term" value="P:exocytosis"/>
    <property type="evidence" value="ECO:0007669"/>
    <property type="project" value="UniProtKB-KW"/>
</dbReference>
<dbReference type="Gene3D" id="1.20.1280.170">
    <property type="entry name" value="Exocyst complex component Exo70"/>
    <property type="match status" value="1"/>
</dbReference>
<evidence type="ECO:0000256" key="2">
    <source>
        <dbReference type="ARBA" id="ARBA00022448"/>
    </source>
</evidence>
<dbReference type="GeneID" id="7202493"/>
<dbReference type="InterPro" id="IPR046364">
    <property type="entry name" value="Exo70_C"/>
</dbReference>
<accession>B7G2Z1</accession>
<keyword evidence="3 4" id="KW-0268">Exocytosis</keyword>
<keyword evidence="2 4" id="KW-0813">Transport</keyword>
<dbReference type="GO" id="GO:0000145">
    <property type="term" value="C:exocyst"/>
    <property type="evidence" value="ECO:0007669"/>
    <property type="project" value="InterPro"/>
</dbReference>